<protein>
    <submittedName>
        <fullName evidence="2">Uncharacterized protein</fullName>
    </submittedName>
</protein>
<proteinExistence type="predicted"/>
<comment type="caution">
    <text evidence="2">The sequence shown here is derived from an EMBL/GenBank/DDBJ whole genome shotgun (WGS) entry which is preliminary data.</text>
</comment>
<keyword evidence="1" id="KW-0812">Transmembrane</keyword>
<evidence type="ECO:0000313" key="2">
    <source>
        <dbReference type="EMBL" id="MBB6392586.1"/>
    </source>
</evidence>
<organism evidence="2 3">
    <name type="scientific">Microbacterium thalassium</name>
    <dbReference type="NCBI Taxonomy" id="362649"/>
    <lineage>
        <taxon>Bacteria</taxon>
        <taxon>Bacillati</taxon>
        <taxon>Actinomycetota</taxon>
        <taxon>Actinomycetes</taxon>
        <taxon>Micrococcales</taxon>
        <taxon>Microbacteriaceae</taxon>
        <taxon>Microbacterium</taxon>
    </lineage>
</organism>
<dbReference type="AlphaFoldDB" id="A0A7X0FS01"/>
<evidence type="ECO:0000313" key="3">
    <source>
        <dbReference type="Proteomes" id="UP000537775"/>
    </source>
</evidence>
<name>A0A7X0FS01_9MICO</name>
<sequence length="96" mass="9613">MSAPDLAPRRLVGGIIAVWVSAAVIAVAIGLAVPAPDRTMWLAVGLGVCLILSFGLQLATGRSHGFTQRVAAGILGAMVTMGFVSLGFALAAVVPG</sequence>
<evidence type="ECO:0000256" key="1">
    <source>
        <dbReference type="SAM" id="Phobius"/>
    </source>
</evidence>
<dbReference type="Proteomes" id="UP000537775">
    <property type="component" value="Unassembled WGS sequence"/>
</dbReference>
<feature type="transmembrane region" description="Helical" evidence="1">
    <location>
        <begin position="70"/>
        <end position="94"/>
    </location>
</feature>
<keyword evidence="3" id="KW-1185">Reference proteome</keyword>
<keyword evidence="1" id="KW-0472">Membrane</keyword>
<accession>A0A7X0FS01</accession>
<reference evidence="2 3" key="1">
    <citation type="submission" date="2020-08" db="EMBL/GenBank/DDBJ databases">
        <title>Sequencing the genomes of 1000 actinobacteria strains.</title>
        <authorList>
            <person name="Klenk H.-P."/>
        </authorList>
    </citation>
    <scope>NUCLEOTIDE SEQUENCE [LARGE SCALE GENOMIC DNA]</scope>
    <source>
        <strain evidence="2 3">DSM 12511</strain>
    </source>
</reference>
<feature type="transmembrane region" description="Helical" evidence="1">
    <location>
        <begin position="39"/>
        <end position="58"/>
    </location>
</feature>
<keyword evidence="1" id="KW-1133">Transmembrane helix</keyword>
<gene>
    <name evidence="2" type="ORF">HD594_002899</name>
</gene>
<dbReference type="RefSeq" id="WP_184751636.1">
    <property type="nucleotide sequence ID" value="NZ_BAAAJR010000001.1"/>
</dbReference>
<feature type="transmembrane region" description="Helical" evidence="1">
    <location>
        <begin position="12"/>
        <end position="33"/>
    </location>
</feature>
<dbReference type="EMBL" id="JACHML010000001">
    <property type="protein sequence ID" value="MBB6392586.1"/>
    <property type="molecule type" value="Genomic_DNA"/>
</dbReference>